<gene>
    <name evidence="2" type="ORF">E0485_14645</name>
</gene>
<evidence type="ECO:0000256" key="1">
    <source>
        <dbReference type="SAM" id="MobiDB-lite"/>
    </source>
</evidence>
<reference evidence="2 3" key="1">
    <citation type="submission" date="2019-03" db="EMBL/GenBank/DDBJ databases">
        <authorList>
            <person name="Kim M.K.M."/>
        </authorList>
    </citation>
    <scope>NUCLEOTIDE SEQUENCE [LARGE SCALE GENOMIC DNA]</scope>
    <source>
        <strain evidence="2 3">18JY21-1</strain>
    </source>
</reference>
<name>A0A4V2WNM9_9BACL</name>
<organism evidence="2 3">
    <name type="scientific">Paenibacillus albiflavus</name>
    <dbReference type="NCBI Taxonomy" id="2545760"/>
    <lineage>
        <taxon>Bacteria</taxon>
        <taxon>Bacillati</taxon>
        <taxon>Bacillota</taxon>
        <taxon>Bacilli</taxon>
        <taxon>Bacillales</taxon>
        <taxon>Paenibacillaceae</taxon>
        <taxon>Paenibacillus</taxon>
    </lineage>
</organism>
<protein>
    <submittedName>
        <fullName evidence="2">Uncharacterized protein</fullName>
    </submittedName>
</protein>
<proteinExistence type="predicted"/>
<dbReference type="RefSeq" id="WP_132418808.1">
    <property type="nucleotide sequence ID" value="NZ_SKFG01000014.1"/>
</dbReference>
<evidence type="ECO:0000313" key="2">
    <source>
        <dbReference type="EMBL" id="TCZ76082.1"/>
    </source>
</evidence>
<comment type="caution">
    <text evidence="2">The sequence shown here is derived from an EMBL/GenBank/DDBJ whole genome shotgun (WGS) entry which is preliminary data.</text>
</comment>
<sequence length="93" mass="10941">MSRINSEAEYLEALDRMVKGAEMIEHPLASEEQRKQYRRVYDAIEAEVLDWQRRQLNREQVTVESPQVEQQPDVPVEEAKPTVKLSAWLDDDE</sequence>
<accession>A0A4V2WNM9</accession>
<dbReference type="Proteomes" id="UP000295418">
    <property type="component" value="Unassembled WGS sequence"/>
</dbReference>
<dbReference type="AlphaFoldDB" id="A0A4V2WNM9"/>
<keyword evidence="3" id="KW-1185">Reference proteome</keyword>
<evidence type="ECO:0000313" key="3">
    <source>
        <dbReference type="Proteomes" id="UP000295418"/>
    </source>
</evidence>
<feature type="region of interest" description="Disordered" evidence="1">
    <location>
        <begin position="62"/>
        <end position="93"/>
    </location>
</feature>
<dbReference type="EMBL" id="SKFG01000014">
    <property type="protein sequence ID" value="TCZ76082.1"/>
    <property type="molecule type" value="Genomic_DNA"/>
</dbReference>